<dbReference type="InterPro" id="IPR000812">
    <property type="entry name" value="TFIIB"/>
</dbReference>
<evidence type="ECO:0000256" key="1">
    <source>
        <dbReference type="ARBA" id="ARBA00022737"/>
    </source>
</evidence>
<comment type="caution">
    <text evidence="8">The sequence shown here is derived from an EMBL/GenBank/DDBJ whole genome shotgun (WGS) entry which is preliminary data.</text>
</comment>
<reference evidence="8 9" key="1">
    <citation type="journal article" date="2019" name="Int. J. Syst. Evol. Microbiol.">
        <title>The Global Catalogue of Microorganisms (GCM) 10K type strain sequencing project: providing services to taxonomists for standard genome sequencing and annotation.</title>
        <authorList>
            <consortium name="The Broad Institute Genomics Platform"/>
            <consortium name="The Broad Institute Genome Sequencing Center for Infectious Disease"/>
            <person name="Wu L."/>
            <person name="Ma J."/>
        </authorList>
    </citation>
    <scope>NUCLEOTIDE SEQUENCE [LARGE SCALE GENOMIC DNA]</scope>
    <source>
        <strain evidence="8 9">CGMCC 1.12125</strain>
    </source>
</reference>
<organism evidence="8 9">
    <name type="scientific">Halorientalis brevis</name>
    <dbReference type="NCBI Taxonomy" id="1126241"/>
    <lineage>
        <taxon>Archaea</taxon>
        <taxon>Methanobacteriati</taxon>
        <taxon>Methanobacteriota</taxon>
        <taxon>Stenosarchaea group</taxon>
        <taxon>Halobacteria</taxon>
        <taxon>Halobacteriales</taxon>
        <taxon>Haloarculaceae</taxon>
        <taxon>Halorientalis</taxon>
    </lineage>
</organism>
<dbReference type="PANTHER" id="PTHR11618">
    <property type="entry name" value="TRANSCRIPTION INITIATION FACTOR IIB-RELATED"/>
    <property type="match status" value="1"/>
</dbReference>
<protein>
    <submittedName>
        <fullName evidence="8">Transcription initiation factor IIB family protein</fullName>
    </submittedName>
</protein>
<accession>A0ABD6CE42</accession>
<evidence type="ECO:0000313" key="8">
    <source>
        <dbReference type="EMBL" id="MFD1588187.1"/>
    </source>
</evidence>
<feature type="domain" description="TFIIB-type" evidence="7">
    <location>
        <begin position="23"/>
        <end position="61"/>
    </location>
</feature>
<dbReference type="GO" id="GO:0008270">
    <property type="term" value="F:zinc ion binding"/>
    <property type="evidence" value="ECO:0007669"/>
    <property type="project" value="UniProtKB-KW"/>
</dbReference>
<dbReference type="EMBL" id="JBHUDJ010000009">
    <property type="protein sequence ID" value="MFD1588187.1"/>
    <property type="molecule type" value="Genomic_DNA"/>
</dbReference>
<dbReference type="Pfam" id="PF08271">
    <property type="entry name" value="Zn_Ribbon_TF"/>
    <property type="match status" value="1"/>
</dbReference>
<sequence length="310" mass="33341">MSHSPSQRHRSVSKTTDLQGEYDCPECRGSLVTDGSETRCQECGLVVDEQQIDYGPEWRSFEDGDDRARIGAPLTQARHDRGLSTTIGRGHNATDNSLSARKRRQLARLRREHARAQAASKADRNLRSGLGEIARIVSALGLARSAREQASQLFRTAQRENLLVGRSIEGVAAASVYAVCRLTGLSRSLDEVVAVAQRQRGQVANCYNVLNQELDLPVPPRRAEEFVPSLASAVGLPMTVERQASQIAAEADDQGVACGKDPCGVAAACLKVAADEQGLSVTQATVADAADVCIPTVRAGQRAIQAMLDR</sequence>
<keyword evidence="9" id="KW-1185">Reference proteome</keyword>
<dbReference type="PRINTS" id="PR00685">
    <property type="entry name" value="TIFACTORIIB"/>
</dbReference>
<keyword evidence="3" id="KW-0862">Zinc</keyword>
<keyword evidence="2" id="KW-0479">Metal-binding</keyword>
<gene>
    <name evidence="8" type="ORF">ACFR9U_14490</name>
</gene>
<keyword evidence="5" id="KW-0804">Transcription</keyword>
<keyword evidence="4" id="KW-0805">Transcription regulation</keyword>
<dbReference type="InterPro" id="IPR013137">
    <property type="entry name" value="Znf_TFIIB"/>
</dbReference>
<evidence type="ECO:0000313" key="9">
    <source>
        <dbReference type="Proteomes" id="UP001597119"/>
    </source>
</evidence>
<keyword evidence="2" id="KW-0863">Zinc-finger</keyword>
<dbReference type="Gene3D" id="1.10.472.10">
    <property type="entry name" value="Cyclin-like"/>
    <property type="match status" value="1"/>
</dbReference>
<dbReference type="SUPFAM" id="SSF57783">
    <property type="entry name" value="Zinc beta-ribbon"/>
    <property type="match status" value="1"/>
</dbReference>
<evidence type="ECO:0000256" key="3">
    <source>
        <dbReference type="ARBA" id="ARBA00022833"/>
    </source>
</evidence>
<dbReference type="RefSeq" id="WP_247381652.1">
    <property type="nucleotide sequence ID" value="NZ_JALLGV010000011.1"/>
</dbReference>
<dbReference type="AlphaFoldDB" id="A0ABD6CE42"/>
<dbReference type="Gene3D" id="1.10.472.170">
    <property type="match status" value="1"/>
</dbReference>
<evidence type="ECO:0000259" key="6">
    <source>
        <dbReference type="Pfam" id="PF00382"/>
    </source>
</evidence>
<name>A0ABD6CE42_9EURY</name>
<evidence type="ECO:0000256" key="2">
    <source>
        <dbReference type="ARBA" id="ARBA00022771"/>
    </source>
</evidence>
<feature type="domain" description="Transcription factor TFIIB cyclin-like" evidence="6">
    <location>
        <begin position="222"/>
        <end position="299"/>
    </location>
</feature>
<proteinExistence type="predicted"/>
<evidence type="ECO:0000256" key="4">
    <source>
        <dbReference type="ARBA" id="ARBA00023015"/>
    </source>
</evidence>
<dbReference type="Proteomes" id="UP001597119">
    <property type="component" value="Unassembled WGS sequence"/>
</dbReference>
<keyword evidence="1" id="KW-0677">Repeat</keyword>
<dbReference type="SUPFAM" id="SSF47954">
    <property type="entry name" value="Cyclin-like"/>
    <property type="match status" value="2"/>
</dbReference>
<dbReference type="InterPro" id="IPR036915">
    <property type="entry name" value="Cyclin-like_sf"/>
</dbReference>
<dbReference type="InterPro" id="IPR013150">
    <property type="entry name" value="TFIIB_cyclin"/>
</dbReference>
<dbReference type="PANTHER" id="PTHR11618:SF13">
    <property type="entry name" value="TRANSCRIPTION INITIATION FACTOR IIB"/>
    <property type="match status" value="1"/>
</dbReference>
<evidence type="ECO:0000256" key="5">
    <source>
        <dbReference type="ARBA" id="ARBA00023163"/>
    </source>
</evidence>
<evidence type="ECO:0000259" key="7">
    <source>
        <dbReference type="Pfam" id="PF08271"/>
    </source>
</evidence>
<dbReference type="Pfam" id="PF00382">
    <property type="entry name" value="TFIIB"/>
    <property type="match status" value="2"/>
</dbReference>
<feature type="domain" description="Transcription factor TFIIB cyclin-like" evidence="6">
    <location>
        <begin position="124"/>
        <end position="211"/>
    </location>
</feature>